<reference evidence="2" key="1">
    <citation type="submission" date="2019-06" db="EMBL/GenBank/DDBJ databases">
        <authorList>
            <person name="Zheng W."/>
        </authorList>
    </citation>
    <scope>NUCLEOTIDE SEQUENCE</scope>
    <source>
        <strain evidence="2">QDHG01</strain>
    </source>
</reference>
<comment type="caution">
    <text evidence="2">The sequence shown here is derived from an EMBL/GenBank/DDBJ whole genome shotgun (WGS) entry which is preliminary data.</text>
</comment>
<proteinExistence type="predicted"/>
<organism evidence="2 3">
    <name type="scientific">Halteria grandinella</name>
    <dbReference type="NCBI Taxonomy" id="5974"/>
    <lineage>
        <taxon>Eukaryota</taxon>
        <taxon>Sar</taxon>
        <taxon>Alveolata</taxon>
        <taxon>Ciliophora</taxon>
        <taxon>Intramacronucleata</taxon>
        <taxon>Spirotrichea</taxon>
        <taxon>Stichotrichia</taxon>
        <taxon>Sporadotrichida</taxon>
        <taxon>Halteriidae</taxon>
        <taxon>Halteria</taxon>
    </lineage>
</organism>
<evidence type="ECO:0000313" key="3">
    <source>
        <dbReference type="Proteomes" id="UP000785679"/>
    </source>
</evidence>
<evidence type="ECO:0000256" key="1">
    <source>
        <dbReference type="SAM" id="MobiDB-lite"/>
    </source>
</evidence>
<gene>
    <name evidence="2" type="ORF">FGO68_gene15478</name>
</gene>
<evidence type="ECO:0000313" key="2">
    <source>
        <dbReference type="EMBL" id="TNV70939.1"/>
    </source>
</evidence>
<dbReference type="EMBL" id="RRYP01031550">
    <property type="protein sequence ID" value="TNV70939.1"/>
    <property type="molecule type" value="Genomic_DNA"/>
</dbReference>
<accession>A0A8J8SU96</accession>
<feature type="region of interest" description="Disordered" evidence="1">
    <location>
        <begin position="66"/>
        <end position="90"/>
    </location>
</feature>
<protein>
    <submittedName>
        <fullName evidence="2">Uncharacterized protein</fullName>
    </submittedName>
</protein>
<dbReference type="AlphaFoldDB" id="A0A8J8SU96"/>
<dbReference type="Proteomes" id="UP000785679">
    <property type="component" value="Unassembled WGS sequence"/>
</dbReference>
<sequence>MCFLPRECCLRPKGDECFRQIPQYSQQKFGIIIILIFYNQILRIEYVPLPTHPEPVDPDKQLSVRLLLGPQPPRTGPHQGRQGARNAPPR</sequence>
<keyword evidence="3" id="KW-1185">Reference proteome</keyword>
<name>A0A8J8SU96_HALGN</name>